<evidence type="ECO:0000313" key="2">
    <source>
        <dbReference type="EMBL" id="KYK59121.1"/>
    </source>
</evidence>
<proteinExistence type="predicted"/>
<accession>A0A151GPY6</accession>
<feature type="compositionally biased region" description="Polar residues" evidence="1">
    <location>
        <begin position="32"/>
        <end position="43"/>
    </location>
</feature>
<dbReference type="STRING" id="98403.A0A151GPY6"/>
<feature type="compositionally biased region" description="Basic residues" evidence="1">
    <location>
        <begin position="106"/>
        <end position="125"/>
    </location>
</feature>
<feature type="region of interest" description="Disordered" evidence="1">
    <location>
        <begin position="8"/>
        <end position="67"/>
    </location>
</feature>
<name>A0A151GPY6_DRECN</name>
<dbReference type="EMBL" id="LAYC01000001">
    <property type="protein sequence ID" value="KYK59121.1"/>
    <property type="molecule type" value="Genomic_DNA"/>
</dbReference>
<dbReference type="AlphaFoldDB" id="A0A151GPY6"/>
<organism evidence="2 3">
    <name type="scientific">Drechmeria coniospora</name>
    <name type="common">Nematophagous fungus</name>
    <name type="synonym">Meria coniospora</name>
    <dbReference type="NCBI Taxonomy" id="98403"/>
    <lineage>
        <taxon>Eukaryota</taxon>
        <taxon>Fungi</taxon>
        <taxon>Dikarya</taxon>
        <taxon>Ascomycota</taxon>
        <taxon>Pezizomycotina</taxon>
        <taxon>Sordariomycetes</taxon>
        <taxon>Hypocreomycetidae</taxon>
        <taxon>Hypocreales</taxon>
        <taxon>Ophiocordycipitaceae</taxon>
        <taxon>Drechmeria</taxon>
    </lineage>
</organism>
<evidence type="ECO:0000313" key="3">
    <source>
        <dbReference type="Proteomes" id="UP000076580"/>
    </source>
</evidence>
<feature type="region of interest" description="Disordered" evidence="1">
    <location>
        <begin position="332"/>
        <end position="356"/>
    </location>
</feature>
<feature type="compositionally biased region" description="Polar residues" evidence="1">
    <location>
        <begin position="429"/>
        <end position="445"/>
    </location>
</feature>
<evidence type="ECO:0000256" key="1">
    <source>
        <dbReference type="SAM" id="MobiDB-lite"/>
    </source>
</evidence>
<gene>
    <name evidence="2" type="ORF">DCS_00251</name>
</gene>
<feature type="region of interest" description="Disordered" evidence="1">
    <location>
        <begin position="103"/>
        <end position="192"/>
    </location>
</feature>
<dbReference type="GeneID" id="63712894"/>
<feature type="region of interest" description="Disordered" evidence="1">
    <location>
        <begin position="545"/>
        <end position="592"/>
    </location>
</feature>
<keyword evidence="3" id="KW-1185">Reference proteome</keyword>
<comment type="caution">
    <text evidence="2">The sequence shown here is derived from an EMBL/GenBank/DDBJ whole genome shotgun (WGS) entry which is preliminary data.</text>
</comment>
<sequence length="729" mass="80705">MALWLFQRKSARKRSRSGDALSDCEGPRRSQLDTAVSRASSNKTKQKSERAKLRRRRRRYSFSPGRNDSIRVETIIRLDRPAGPDSQPPTQPPEDALVLAWDRTPTLHHKKPSPPARRKSSKRRRVDVDREAEIKAMSAHLPHAVPPATLSKQSSKRARMTADFSQSRNLPSNLSLPTPDSTHTRSSMSSDSDSLSFRVSVFDVLAPRPTLRCANPTATDGAHWRFSYPNRSNSLRKALAERDVRTEEMAHSRKRIDDLADDLGPGDLRELMERDHRRRERQRAVDRQLVERKLARRAESAAESATRPYENFERGVMGRELVGLGIDPPSAVVTSSKQRQSLASTADDAASSPPLQTFHRTSSIDLEEAAAPEEPIPIIRTQGPAKPEEAASAQSRTSFIAGLLPSKTTHSKSTLDSDKITSDDGIARKNSTASSSKTNRRSFTSLFRWGAKSKRNSGRSSFSNTSREEVQTAAQAQAEALAKLQGDDRQSHHLAAKAAAAPKRTRSRFREDLPDFPLSPPDSRVQSPEPELRLPMVAEVKTMEKESPGTLVGPHEEVGEDVPSKPRAIDGARRTSSPGKAVFGTPSPNRQQSMSLASIDSEGSWLSGRVGSRRASAFRDMMAAKPYELPLSSSRPNSSDGEMMMTADDGHYRRLSGMAVLHPSSECYVSSDEDDLMRVEPMQDGTVNWGAVGAKRQVIQFHRHDRGTMRSRQGFLNDESDDECGEAAM</sequence>
<feature type="compositionally biased region" description="Polar residues" evidence="1">
    <location>
        <begin position="163"/>
        <end position="181"/>
    </location>
</feature>
<feature type="compositionally biased region" description="Basic and acidic residues" evidence="1">
    <location>
        <begin position="554"/>
        <end position="573"/>
    </location>
</feature>
<reference evidence="2 3" key="1">
    <citation type="journal article" date="2016" name="Sci. Rep.">
        <title>Insights into Adaptations to a Near-Obligate Nematode Endoparasitic Lifestyle from the Finished Genome of Drechmeria coniospora.</title>
        <authorList>
            <person name="Zhang L."/>
            <person name="Zhou Z."/>
            <person name="Guo Q."/>
            <person name="Fokkens L."/>
            <person name="Miskei M."/>
            <person name="Pocsi I."/>
            <person name="Zhang W."/>
            <person name="Chen M."/>
            <person name="Wang L."/>
            <person name="Sun Y."/>
            <person name="Donzelli B.G."/>
            <person name="Gibson D.M."/>
            <person name="Nelson D.R."/>
            <person name="Luo J.G."/>
            <person name="Rep M."/>
            <person name="Liu H."/>
            <person name="Yang S."/>
            <person name="Wang J."/>
            <person name="Krasnoff S.B."/>
            <person name="Xu Y."/>
            <person name="Molnar I."/>
            <person name="Lin M."/>
        </authorList>
    </citation>
    <scope>NUCLEOTIDE SEQUENCE [LARGE SCALE GENOMIC DNA]</scope>
    <source>
        <strain evidence="2 3">ARSEF 6962</strain>
    </source>
</reference>
<feature type="compositionally biased region" description="Basic and acidic residues" evidence="1">
    <location>
        <begin position="413"/>
        <end position="427"/>
    </location>
</feature>
<dbReference type="Proteomes" id="UP000076580">
    <property type="component" value="Chromosome 01"/>
</dbReference>
<feature type="compositionally biased region" description="Low complexity" evidence="1">
    <location>
        <begin position="471"/>
        <end position="482"/>
    </location>
</feature>
<dbReference type="InParanoid" id="A0A151GPY6"/>
<feature type="compositionally biased region" description="Low complexity" evidence="1">
    <location>
        <begin position="341"/>
        <end position="355"/>
    </location>
</feature>
<protein>
    <submittedName>
        <fullName evidence="2">Uncharacterized protein</fullName>
    </submittedName>
</protein>
<dbReference type="RefSeq" id="XP_040658473.1">
    <property type="nucleotide sequence ID" value="XM_040797590.1"/>
</dbReference>
<feature type="region of interest" description="Disordered" evidence="1">
    <location>
        <begin position="368"/>
        <end position="528"/>
    </location>
</feature>